<dbReference type="PANTHER" id="PTHR16026">
    <property type="entry name" value="CARTILAGE ACIDIC PROTEIN 1"/>
    <property type="match status" value="1"/>
</dbReference>
<evidence type="ECO:0000259" key="3">
    <source>
        <dbReference type="Pfam" id="PF07593"/>
    </source>
</evidence>
<comment type="caution">
    <text evidence="5">The sequence shown here is derived from an EMBL/GenBank/DDBJ whole genome shotgun (WGS) entry which is preliminary data.</text>
</comment>
<dbReference type="Pfam" id="PF18962">
    <property type="entry name" value="Por_Secre_tail"/>
    <property type="match status" value="1"/>
</dbReference>
<dbReference type="Gene3D" id="2.130.10.130">
    <property type="entry name" value="Integrin alpha, N-terminal"/>
    <property type="match status" value="2"/>
</dbReference>
<feature type="chain" id="PRO_5030627176" evidence="2">
    <location>
        <begin position="20"/>
        <end position="687"/>
    </location>
</feature>
<feature type="domain" description="Secretion system C-terminal sorting" evidence="4">
    <location>
        <begin position="614"/>
        <end position="685"/>
    </location>
</feature>
<evidence type="ECO:0000313" key="6">
    <source>
        <dbReference type="Proteomes" id="UP000536509"/>
    </source>
</evidence>
<evidence type="ECO:0000259" key="4">
    <source>
        <dbReference type="Pfam" id="PF18962"/>
    </source>
</evidence>
<dbReference type="SUPFAM" id="SSF69318">
    <property type="entry name" value="Integrin alpha N-terminal domain"/>
    <property type="match status" value="1"/>
</dbReference>
<dbReference type="InterPro" id="IPR028994">
    <property type="entry name" value="Integrin_alpha_N"/>
</dbReference>
<feature type="signal peptide" evidence="2">
    <location>
        <begin position="1"/>
        <end position="19"/>
    </location>
</feature>
<dbReference type="PANTHER" id="PTHR16026:SF0">
    <property type="entry name" value="CARTILAGE ACIDIC PROTEIN 1"/>
    <property type="match status" value="1"/>
</dbReference>
<name>A0A7Y3R8E0_9FLAO</name>
<reference evidence="5 6" key="1">
    <citation type="submission" date="2020-05" db="EMBL/GenBank/DDBJ databases">
        <title>Draft genome of Flavobacterium sp. IMCC34852.</title>
        <authorList>
            <person name="Song J."/>
            <person name="Cho J.-C."/>
        </authorList>
    </citation>
    <scope>NUCLEOTIDE SEQUENCE [LARGE SCALE GENOMIC DNA]</scope>
    <source>
        <strain evidence="5 6">IMCC34852</strain>
    </source>
</reference>
<organism evidence="5 6">
    <name type="scientific">Flavobacterium rivulicola</name>
    <dbReference type="NCBI Taxonomy" id="2732161"/>
    <lineage>
        <taxon>Bacteria</taxon>
        <taxon>Pseudomonadati</taxon>
        <taxon>Bacteroidota</taxon>
        <taxon>Flavobacteriia</taxon>
        <taxon>Flavobacteriales</taxon>
        <taxon>Flavobacteriaceae</taxon>
        <taxon>Flavobacterium</taxon>
    </lineage>
</organism>
<evidence type="ECO:0000256" key="1">
    <source>
        <dbReference type="ARBA" id="ARBA00022729"/>
    </source>
</evidence>
<dbReference type="Pfam" id="PF07593">
    <property type="entry name" value="UnbV_ASPIC"/>
    <property type="match status" value="1"/>
</dbReference>
<dbReference type="NCBIfam" id="TIGR04183">
    <property type="entry name" value="Por_Secre_tail"/>
    <property type="match status" value="1"/>
</dbReference>
<dbReference type="Pfam" id="PF13517">
    <property type="entry name" value="FG-GAP_3"/>
    <property type="match status" value="2"/>
</dbReference>
<dbReference type="InterPro" id="IPR026444">
    <property type="entry name" value="Secre_tail"/>
</dbReference>
<dbReference type="InterPro" id="IPR013517">
    <property type="entry name" value="FG-GAP"/>
</dbReference>
<evidence type="ECO:0000256" key="2">
    <source>
        <dbReference type="SAM" id="SignalP"/>
    </source>
</evidence>
<dbReference type="EMBL" id="JABEVX010000002">
    <property type="protein sequence ID" value="NNT71799.1"/>
    <property type="molecule type" value="Genomic_DNA"/>
</dbReference>
<dbReference type="Proteomes" id="UP000536509">
    <property type="component" value="Unassembled WGS sequence"/>
</dbReference>
<gene>
    <name evidence="5" type="ORF">HKT18_06170</name>
</gene>
<evidence type="ECO:0000313" key="5">
    <source>
        <dbReference type="EMBL" id="NNT71799.1"/>
    </source>
</evidence>
<proteinExistence type="predicted"/>
<dbReference type="AlphaFoldDB" id="A0A7Y3R8E0"/>
<sequence>MKKITLILVLLFVAPFTKAQDTCASALTITAGLHVVGPINGSQVPTPCEGGDAVPSTNRVPAGEWYAYTPTQNYTVTISTDIAQNTPRIDTRFHVYTGTCGTLTCFGGDDDGGSNYSSVDIINVVAGTTYYIAWDNRWITSANNNGFTFQLSEAPIVVPPVVPITYSNQTVSTINSGYNICIADMNGDNLDDIVGVSNNNLRIHYQGAGGTLTVTDYPITGTSLMPNWSLAAGDYNRDGFNDLILGNGSGISIWRSNNGTSYTSITPGQYIFCQRTNFADLNDDGNLDLFSCHDIDANVYYLNDGAGNLTYYQSNTTPGAMNLSSLTNDGGNYSTLFTDFDNDGDSDVFISKCSGPPCQLFRYDGGNVYTNASALAGIEITPIQTWSSAIADFDNDGDMDIIITASAGTHKFFRNNFETTNTLSQFTNITSGSGWDTNTSTNIDNVAYDFDNDGKVDVLGGGNKIMFNQGNNTFAGISYTGIGTGAIGDLNNDGFLDIQNGSTIRYAVPNNNNWIKVAFQGVQSNRNGIGARVEIYGSWGKQIRDVRSGEGFRYMSSLNVHFGIGTATTIDQVIIRWPSGIVDTYNNVTPNQLLFALEGATLGTNAFENSVFTVYPNPVKNNINIAINTANPVEFTSAQIFDLNGRMVQENAVQNQTITVNQLAKGTYILKLTDTQGKDYSQKFVKE</sequence>
<dbReference type="InterPro" id="IPR011519">
    <property type="entry name" value="UnbV_ASPIC"/>
</dbReference>
<dbReference type="RefSeq" id="WP_171221978.1">
    <property type="nucleotide sequence ID" value="NZ_CP121446.1"/>
</dbReference>
<feature type="domain" description="ASPIC/UnbV" evidence="3">
    <location>
        <begin position="528"/>
        <end position="594"/>
    </location>
</feature>
<dbReference type="InterPro" id="IPR027039">
    <property type="entry name" value="Crtac1"/>
</dbReference>
<accession>A0A7Y3R8E0</accession>
<keyword evidence="6" id="KW-1185">Reference proteome</keyword>
<protein>
    <submittedName>
        <fullName evidence="5">T9SS type A sorting domain-containing protein</fullName>
    </submittedName>
</protein>
<keyword evidence="1 2" id="KW-0732">Signal</keyword>